<dbReference type="SUPFAM" id="SSF69349">
    <property type="entry name" value="Phage fibre proteins"/>
    <property type="match status" value="1"/>
</dbReference>
<dbReference type="Gene3D" id="2.40.50.230">
    <property type="entry name" value="Gp5 N-terminal domain"/>
    <property type="match status" value="1"/>
</dbReference>
<comment type="caution">
    <text evidence="3">The sequence shown here is derived from an EMBL/GenBank/DDBJ whole genome shotgun (WGS) entry which is preliminary data.</text>
</comment>
<dbReference type="PROSITE" id="PS50006">
    <property type="entry name" value="FHA_DOMAIN"/>
    <property type="match status" value="1"/>
</dbReference>
<dbReference type="Pfam" id="PF04717">
    <property type="entry name" value="Phage_base_V"/>
    <property type="match status" value="1"/>
</dbReference>
<dbReference type="InterPro" id="IPR017847">
    <property type="entry name" value="T6SS_RhsGE_Vgr_subset"/>
</dbReference>
<dbReference type="InterPro" id="IPR028244">
    <property type="entry name" value="T6SS_Rhs_Vgr_dom"/>
</dbReference>
<dbReference type="InterPro" id="IPR000253">
    <property type="entry name" value="FHA_dom"/>
</dbReference>
<name>A0ABU1L320_9BURK</name>
<dbReference type="Gene3D" id="4.10.220.110">
    <property type="match status" value="1"/>
</dbReference>
<comment type="similarity">
    <text evidence="1">Belongs to the VgrG protein family.</text>
</comment>
<organism evidence="3 4">
    <name type="scientific">Paraburkholderia caledonica</name>
    <dbReference type="NCBI Taxonomy" id="134536"/>
    <lineage>
        <taxon>Bacteria</taxon>
        <taxon>Pseudomonadati</taxon>
        <taxon>Pseudomonadota</taxon>
        <taxon>Betaproteobacteria</taxon>
        <taxon>Burkholderiales</taxon>
        <taxon>Burkholderiaceae</taxon>
        <taxon>Paraburkholderia</taxon>
    </lineage>
</organism>
<reference evidence="3 4" key="1">
    <citation type="submission" date="2023-07" db="EMBL/GenBank/DDBJ databases">
        <title>Sorghum-associated microbial communities from plants grown in Nebraska, USA.</title>
        <authorList>
            <person name="Schachtman D."/>
        </authorList>
    </citation>
    <scope>NUCLEOTIDE SEQUENCE [LARGE SCALE GENOMIC DNA]</scope>
    <source>
        <strain evidence="3 4">DS1039</strain>
    </source>
</reference>
<dbReference type="Pfam" id="PF10106">
    <property type="entry name" value="DUF2345"/>
    <property type="match status" value="1"/>
</dbReference>
<dbReference type="InterPro" id="IPR018769">
    <property type="entry name" value="VgrG2_DUF2345"/>
</dbReference>
<dbReference type="NCBIfam" id="TIGR01646">
    <property type="entry name" value="vgr_GE"/>
    <property type="match status" value="1"/>
</dbReference>
<gene>
    <name evidence="3" type="ORF">J2776_004313</name>
</gene>
<dbReference type="InterPro" id="IPR006531">
    <property type="entry name" value="Gp5/Vgr_OB"/>
</dbReference>
<dbReference type="SUPFAM" id="SSF69279">
    <property type="entry name" value="Phage tail proteins"/>
    <property type="match status" value="2"/>
</dbReference>
<evidence type="ECO:0000313" key="4">
    <source>
        <dbReference type="Proteomes" id="UP001185254"/>
    </source>
</evidence>
<dbReference type="InterPro" id="IPR006533">
    <property type="entry name" value="T6SS_Vgr_RhsGE"/>
</dbReference>
<dbReference type="Gene3D" id="2.30.110.50">
    <property type="match status" value="1"/>
</dbReference>
<dbReference type="NCBIfam" id="TIGR03361">
    <property type="entry name" value="VI_Rhs_Vgr"/>
    <property type="match status" value="1"/>
</dbReference>
<dbReference type="InterPro" id="IPR037026">
    <property type="entry name" value="Vgr_OB-fold_dom_sf"/>
</dbReference>
<dbReference type="Pfam" id="PF05954">
    <property type="entry name" value="Phage_GPD"/>
    <property type="match status" value="1"/>
</dbReference>
<sequence>MSWNTQARTLEVSCEAFPTYRGEPVFVATRLAGTEKLGRLYDYEVDVSTIEADGLYISELHKLVDVNKLVGKRMTVRIAIGGNGTWQNGLTLDSGVNFGADIREITGVITEASCLGAEAPRRMFYRFRLRPALWLTSLNRENRAFMDKDVVEITREVLKKYPIEVRYRLSGPGGQKSYYPKRDYTRQWFESDWNFLDRLWQEFGVTFFQQGDALVLFDNASWKKHGPAYRTIRYLDRGGQRIDEEHVHTLKLSRALTTGQTTVTDYDYMQGESHRTYTVKMHRDASHDNAEEYIQADYAQPLQGAMGVNGQRNDEQYEARFLARVRVDAHRCKSMRIKGEGNLRGLMTGYSFFLEGYPYQPANAEYVVTGTTIEIVNNDTVTQGGGLKRQYTCKTKFTAQDANEVYRTPLKAKKPRAFAETAIVCGYDNSVVTTDPLARLRLWFTWDRKGQRDGQATCWVPLAQPWQGTRRGAIWIPRVDDHVHVGYYNSDPDRPFILASHTTNDNKTPWDLPANEALSGWRSQDIGGKSGSASNSVVTDDTPGRLQVQVTSDHANSRFVAGFNTRLDGNKGRTEARGEGIEVATDAYAVMRANRGVLVTSETRTGATAPVKDMGETVQRLTQARQQHEDLSALAVKHKAQTLDAGQADAHGTIKVQNEAIRGGPKSHENPSPEMTRPDVVVASAAGIVTTATDSTHMASTNDHAVTAGRDYSLSAGRSYHVAARGSVSLFAYQDGMRFHAAKGAVQMQAQSGPMSLASLKDLTVSSTDGKVIITAAKEVWIGAGGSYIQVNGSGIINGSPGPILEKGASWDVPGADSRNSPFPELPVPADESHFSNRIDLHDAAVFDQDLNHPWANLGYSVTDKAGNYLASGILDDSAIGTRFFTRSAQDVDVWVGSSSSWDVNEEPLNKNDSSEV</sequence>
<dbReference type="EMBL" id="JAVDQN010000003">
    <property type="protein sequence ID" value="MDR6377613.1"/>
    <property type="molecule type" value="Genomic_DNA"/>
</dbReference>
<evidence type="ECO:0000256" key="1">
    <source>
        <dbReference type="ARBA" id="ARBA00005558"/>
    </source>
</evidence>
<keyword evidence="4" id="KW-1185">Reference proteome</keyword>
<evidence type="ECO:0000313" key="3">
    <source>
        <dbReference type="EMBL" id="MDR6377613.1"/>
    </source>
</evidence>
<dbReference type="Proteomes" id="UP001185254">
    <property type="component" value="Unassembled WGS sequence"/>
</dbReference>
<dbReference type="Gene3D" id="3.55.50.10">
    <property type="entry name" value="Baseplate protein-like domains"/>
    <property type="match status" value="1"/>
</dbReference>
<feature type="domain" description="FHA" evidence="2">
    <location>
        <begin position="35"/>
        <end position="92"/>
    </location>
</feature>
<accession>A0ABU1L320</accession>
<dbReference type="RefSeq" id="WP_310068323.1">
    <property type="nucleotide sequence ID" value="NZ_JAVDQN010000003.1"/>
</dbReference>
<dbReference type="Pfam" id="PF13296">
    <property type="entry name" value="T6SS_Vgr"/>
    <property type="match status" value="1"/>
</dbReference>
<protein>
    <submittedName>
        <fullName evidence="3">Type VI secretion system secreted protein VgrG</fullName>
    </submittedName>
</protein>
<dbReference type="SUPFAM" id="SSF69255">
    <property type="entry name" value="gp5 N-terminal domain-like"/>
    <property type="match status" value="1"/>
</dbReference>
<evidence type="ECO:0000259" key="2">
    <source>
        <dbReference type="PROSITE" id="PS50006"/>
    </source>
</evidence>
<proteinExistence type="inferred from homology"/>